<keyword evidence="2" id="KW-1185">Reference proteome</keyword>
<name>A0ABT8R680_9BACT</name>
<gene>
    <name evidence="1" type="ORF">Q0590_15085</name>
</gene>
<accession>A0ABT8R680</accession>
<comment type="caution">
    <text evidence="1">The sequence shown here is derived from an EMBL/GenBank/DDBJ whole genome shotgun (WGS) entry which is preliminary data.</text>
</comment>
<dbReference type="RefSeq" id="WP_378411330.1">
    <property type="nucleotide sequence ID" value="NZ_JBHSMY010000154.1"/>
</dbReference>
<proteinExistence type="predicted"/>
<organism evidence="1 2">
    <name type="scientific">Rhodocytophaga aerolata</name>
    <dbReference type="NCBI Taxonomy" id="455078"/>
    <lineage>
        <taxon>Bacteria</taxon>
        <taxon>Pseudomonadati</taxon>
        <taxon>Bacteroidota</taxon>
        <taxon>Cytophagia</taxon>
        <taxon>Cytophagales</taxon>
        <taxon>Rhodocytophagaceae</taxon>
        <taxon>Rhodocytophaga</taxon>
    </lineage>
</organism>
<reference evidence="1" key="1">
    <citation type="submission" date="2023-07" db="EMBL/GenBank/DDBJ databases">
        <title>The genome sequence of Rhodocytophaga aerolata KACC 12507.</title>
        <authorList>
            <person name="Zhang X."/>
        </authorList>
    </citation>
    <scope>NUCLEOTIDE SEQUENCE</scope>
    <source>
        <strain evidence="1">KACC 12507</strain>
    </source>
</reference>
<dbReference type="Proteomes" id="UP001168528">
    <property type="component" value="Unassembled WGS sequence"/>
</dbReference>
<protein>
    <submittedName>
        <fullName evidence="1">Uncharacterized protein</fullName>
    </submittedName>
</protein>
<sequence>MEAFHKYCIFTCILWFGMGMLMSIPVLGQENKITATTKTSISDEFDLKELKNRQRRTVSYLVVTDIRDIAYGNRCVTEATRRLGFVYTPMPISEIERKSRFHYFTHNQFTKLKITLKHGPGWKKKLRKSIARCG</sequence>
<evidence type="ECO:0000313" key="2">
    <source>
        <dbReference type="Proteomes" id="UP001168528"/>
    </source>
</evidence>
<evidence type="ECO:0000313" key="1">
    <source>
        <dbReference type="EMBL" id="MDO1447592.1"/>
    </source>
</evidence>
<dbReference type="EMBL" id="JAUKPO010000007">
    <property type="protein sequence ID" value="MDO1447592.1"/>
    <property type="molecule type" value="Genomic_DNA"/>
</dbReference>